<comment type="caution">
    <text evidence="1">The sequence shown here is derived from an EMBL/GenBank/DDBJ whole genome shotgun (WGS) entry which is preliminary data.</text>
</comment>
<organism evidence="1 2">
    <name type="scientific">Acanthoscelides obtectus</name>
    <name type="common">Bean weevil</name>
    <name type="synonym">Bruchus obtectus</name>
    <dbReference type="NCBI Taxonomy" id="200917"/>
    <lineage>
        <taxon>Eukaryota</taxon>
        <taxon>Metazoa</taxon>
        <taxon>Ecdysozoa</taxon>
        <taxon>Arthropoda</taxon>
        <taxon>Hexapoda</taxon>
        <taxon>Insecta</taxon>
        <taxon>Pterygota</taxon>
        <taxon>Neoptera</taxon>
        <taxon>Endopterygota</taxon>
        <taxon>Coleoptera</taxon>
        <taxon>Polyphaga</taxon>
        <taxon>Cucujiformia</taxon>
        <taxon>Chrysomeloidea</taxon>
        <taxon>Chrysomelidae</taxon>
        <taxon>Bruchinae</taxon>
        <taxon>Bruchini</taxon>
        <taxon>Acanthoscelides</taxon>
    </lineage>
</organism>
<sequence length="116" mass="13524">MEIPQQTVSQDTSGRPRHLVVPFKSDVIKSSIYNKKKSLKGTGVIIKEDLNQLRLNLVKEAAERYGFRNVWTRTVIFLPRLKQKWKRYCIMSNFFPTDCIDKCLLCTDSVYLTYCG</sequence>
<dbReference type="Proteomes" id="UP001152888">
    <property type="component" value="Unassembled WGS sequence"/>
</dbReference>
<reference evidence="1" key="1">
    <citation type="submission" date="2022-03" db="EMBL/GenBank/DDBJ databases">
        <authorList>
            <person name="Sayadi A."/>
        </authorList>
    </citation>
    <scope>NUCLEOTIDE SEQUENCE</scope>
</reference>
<dbReference type="AlphaFoldDB" id="A0A9P0QDN1"/>
<protein>
    <submittedName>
        <fullName evidence="1">Uncharacterized protein</fullName>
    </submittedName>
</protein>
<evidence type="ECO:0000313" key="2">
    <source>
        <dbReference type="Proteomes" id="UP001152888"/>
    </source>
</evidence>
<accession>A0A9P0QDN1</accession>
<dbReference type="OrthoDB" id="6779055at2759"/>
<gene>
    <name evidence="1" type="ORF">ACAOBT_LOCUS36253</name>
</gene>
<keyword evidence="2" id="KW-1185">Reference proteome</keyword>
<proteinExistence type="predicted"/>
<evidence type="ECO:0000313" key="1">
    <source>
        <dbReference type="EMBL" id="CAH2017821.1"/>
    </source>
</evidence>
<name>A0A9P0QDN1_ACAOB</name>
<dbReference type="EMBL" id="CAKOFQ010009479">
    <property type="protein sequence ID" value="CAH2017821.1"/>
    <property type="molecule type" value="Genomic_DNA"/>
</dbReference>